<comment type="caution">
    <text evidence="3">The sequence shown here is derived from an EMBL/GenBank/DDBJ whole genome shotgun (WGS) entry which is preliminary data.</text>
</comment>
<dbReference type="Pfam" id="PF16117">
    <property type="entry name" value="DUF4833"/>
    <property type="match status" value="1"/>
</dbReference>
<reference evidence="3" key="1">
    <citation type="submission" date="2020-07" db="EMBL/GenBank/DDBJ databases">
        <title>Huge and variable diversity of episymbiotic CPR bacteria and DPANN archaea in groundwater ecosystems.</title>
        <authorList>
            <person name="He C.Y."/>
            <person name="Keren R."/>
            <person name="Whittaker M."/>
            <person name="Farag I.F."/>
            <person name="Doudna J."/>
            <person name="Cate J.H.D."/>
            <person name="Banfield J.F."/>
        </authorList>
    </citation>
    <scope>NUCLEOTIDE SEQUENCE</scope>
    <source>
        <strain evidence="3">NC_groundwater_1520_Pr4_B-0.1um_53_5</strain>
    </source>
</reference>
<sequence length="168" mass="18912">MKRATLILSLCLVLSGLALAQSAQPLFLIERTKNINKLYYEANVAKNGEINAKNPVRAFWIMWAKDSTGQTTEPLSFLEKKVAYGYNVELDSSGKHFNMTLKPFKERLIKIYLQEGSARAEMLINGQPSYFEKMYIYSKGDSKPDSIKLYGTGIESGSSQCELVIPKK</sequence>
<keyword evidence="1" id="KW-0732">Signal</keyword>
<dbReference type="AlphaFoldDB" id="A0A933MJ85"/>
<accession>A0A933MJ85</accession>
<proteinExistence type="predicted"/>
<protein>
    <submittedName>
        <fullName evidence="3">DUF4833 domain-containing protein</fullName>
    </submittedName>
</protein>
<dbReference type="EMBL" id="JACQXR010000004">
    <property type="protein sequence ID" value="MBI4725688.1"/>
    <property type="molecule type" value="Genomic_DNA"/>
</dbReference>
<feature type="domain" description="DUF4833" evidence="2">
    <location>
        <begin position="27"/>
        <end position="158"/>
    </location>
</feature>
<evidence type="ECO:0000313" key="3">
    <source>
        <dbReference type="EMBL" id="MBI4725688.1"/>
    </source>
</evidence>
<dbReference type="Proteomes" id="UP000736328">
    <property type="component" value="Unassembled WGS sequence"/>
</dbReference>
<feature type="chain" id="PRO_5037095844" evidence="1">
    <location>
        <begin position="21"/>
        <end position="168"/>
    </location>
</feature>
<evidence type="ECO:0000313" key="4">
    <source>
        <dbReference type="Proteomes" id="UP000736328"/>
    </source>
</evidence>
<feature type="signal peptide" evidence="1">
    <location>
        <begin position="1"/>
        <end position="20"/>
    </location>
</feature>
<gene>
    <name evidence="3" type="ORF">HY768_00425</name>
</gene>
<organism evidence="3 4">
    <name type="scientific">candidate division TA06 bacterium</name>
    <dbReference type="NCBI Taxonomy" id="2250710"/>
    <lineage>
        <taxon>Bacteria</taxon>
        <taxon>Bacteria division TA06</taxon>
    </lineage>
</organism>
<evidence type="ECO:0000259" key="2">
    <source>
        <dbReference type="Pfam" id="PF16117"/>
    </source>
</evidence>
<dbReference type="InterPro" id="IPR032269">
    <property type="entry name" value="DUF4833"/>
</dbReference>
<name>A0A933MJ85_UNCT6</name>
<evidence type="ECO:0000256" key="1">
    <source>
        <dbReference type="SAM" id="SignalP"/>
    </source>
</evidence>